<evidence type="ECO:0000256" key="2">
    <source>
        <dbReference type="ARBA" id="ARBA00022517"/>
    </source>
</evidence>
<comment type="similarity">
    <text evidence="3">Belongs to the RimP family.</text>
</comment>
<dbReference type="EMBL" id="FOAA01000001">
    <property type="protein sequence ID" value="SEK20030.1"/>
    <property type="molecule type" value="Genomic_DNA"/>
</dbReference>
<evidence type="ECO:0000256" key="1">
    <source>
        <dbReference type="ARBA" id="ARBA00022490"/>
    </source>
</evidence>
<dbReference type="SUPFAM" id="SSF74942">
    <property type="entry name" value="YhbC-like, C-terminal domain"/>
    <property type="match status" value="1"/>
</dbReference>
<protein>
    <recommendedName>
        <fullName evidence="3">Ribosome maturation factor RimP</fullName>
    </recommendedName>
</protein>
<reference evidence="7" key="1">
    <citation type="submission" date="2016-10" db="EMBL/GenBank/DDBJ databases">
        <authorList>
            <person name="Varghese N."/>
            <person name="Submissions S."/>
        </authorList>
    </citation>
    <scope>NUCLEOTIDE SEQUENCE [LARGE SCALE GENOMIC DNA]</scope>
    <source>
        <strain evidence="7">DSM 241</strain>
    </source>
</reference>
<dbReference type="STRING" id="1396821.SAMN05444515_10184"/>
<dbReference type="HAMAP" id="MF_01077">
    <property type="entry name" value="RimP"/>
    <property type="match status" value="1"/>
</dbReference>
<sequence length="155" mass="17451">MYVRQDSLELTRLIRPVVEGLGYELWGLEYRVQRTSAFLRIFIDGQEGITLDDCAAVSDQVSGVLDVEDPIPVPYRLEVSSPGMDRPLFESAHYRRYPGARVRVRTSWPIEGQRNFKGVIESVEDEAVVLALDDGEGAVRIPLESVSRARLVPSF</sequence>
<evidence type="ECO:0000259" key="5">
    <source>
        <dbReference type="Pfam" id="PF17384"/>
    </source>
</evidence>
<name>A0A1H7F7Q7_9GAMM</name>
<dbReference type="Gene3D" id="3.30.300.70">
    <property type="entry name" value="RimP-like superfamily, N-terminal"/>
    <property type="match status" value="1"/>
</dbReference>
<organism evidence="6 7">
    <name type="scientific">Ectothiorhodospira marina</name>
    <dbReference type="NCBI Taxonomy" id="1396821"/>
    <lineage>
        <taxon>Bacteria</taxon>
        <taxon>Pseudomonadati</taxon>
        <taxon>Pseudomonadota</taxon>
        <taxon>Gammaproteobacteria</taxon>
        <taxon>Chromatiales</taxon>
        <taxon>Ectothiorhodospiraceae</taxon>
        <taxon>Ectothiorhodospira</taxon>
    </lineage>
</organism>
<dbReference type="PANTHER" id="PTHR33867">
    <property type="entry name" value="RIBOSOME MATURATION FACTOR RIMP"/>
    <property type="match status" value="1"/>
</dbReference>
<dbReference type="CDD" id="cd01734">
    <property type="entry name" value="YlxS_C"/>
    <property type="match status" value="1"/>
</dbReference>
<feature type="domain" description="Ribosome maturation factor RimP N-terminal" evidence="4">
    <location>
        <begin position="13"/>
        <end position="85"/>
    </location>
</feature>
<keyword evidence="1 3" id="KW-0963">Cytoplasm</keyword>
<keyword evidence="7" id="KW-1185">Reference proteome</keyword>
<dbReference type="InterPro" id="IPR028998">
    <property type="entry name" value="RimP_C"/>
</dbReference>
<evidence type="ECO:0000313" key="7">
    <source>
        <dbReference type="Proteomes" id="UP000199256"/>
    </source>
</evidence>
<dbReference type="Proteomes" id="UP000199256">
    <property type="component" value="Unassembled WGS sequence"/>
</dbReference>
<dbReference type="GO" id="GO:0006412">
    <property type="term" value="P:translation"/>
    <property type="evidence" value="ECO:0007669"/>
    <property type="project" value="TreeGrafter"/>
</dbReference>
<dbReference type="InterPro" id="IPR036847">
    <property type="entry name" value="RimP_C_sf"/>
</dbReference>
<dbReference type="Gene3D" id="2.30.30.180">
    <property type="entry name" value="Ribosome maturation factor RimP, C-terminal domain"/>
    <property type="match status" value="1"/>
</dbReference>
<dbReference type="GO" id="GO:0000028">
    <property type="term" value="P:ribosomal small subunit assembly"/>
    <property type="evidence" value="ECO:0007669"/>
    <property type="project" value="TreeGrafter"/>
</dbReference>
<proteinExistence type="inferred from homology"/>
<dbReference type="Pfam" id="PF17384">
    <property type="entry name" value="DUF150_C"/>
    <property type="match status" value="1"/>
</dbReference>
<evidence type="ECO:0000313" key="6">
    <source>
        <dbReference type="EMBL" id="SEK20030.1"/>
    </source>
</evidence>
<comment type="subcellular location">
    <subcellularLocation>
        <location evidence="3">Cytoplasm</location>
    </subcellularLocation>
</comment>
<comment type="function">
    <text evidence="3">Required for maturation of 30S ribosomal subunits.</text>
</comment>
<dbReference type="AlphaFoldDB" id="A0A1H7F7Q7"/>
<gene>
    <name evidence="3" type="primary">rimP</name>
    <name evidence="6" type="ORF">SAMN05444515_10184</name>
</gene>
<accession>A0A1H7F7Q7</accession>
<evidence type="ECO:0000256" key="3">
    <source>
        <dbReference type="HAMAP-Rule" id="MF_01077"/>
    </source>
</evidence>
<keyword evidence="2 3" id="KW-0690">Ribosome biogenesis</keyword>
<dbReference type="Pfam" id="PF02576">
    <property type="entry name" value="RimP_N"/>
    <property type="match status" value="1"/>
</dbReference>
<dbReference type="NCBIfam" id="NF000927">
    <property type="entry name" value="PRK00092.1-1"/>
    <property type="match status" value="1"/>
</dbReference>
<dbReference type="InterPro" id="IPR035956">
    <property type="entry name" value="RimP_N_sf"/>
</dbReference>
<dbReference type="InterPro" id="IPR028989">
    <property type="entry name" value="RimP_N"/>
</dbReference>
<evidence type="ECO:0000259" key="4">
    <source>
        <dbReference type="Pfam" id="PF02576"/>
    </source>
</evidence>
<dbReference type="InterPro" id="IPR003728">
    <property type="entry name" value="Ribosome_maturation_RimP"/>
</dbReference>
<dbReference type="PANTHER" id="PTHR33867:SF1">
    <property type="entry name" value="RIBOSOME MATURATION FACTOR RIMP"/>
    <property type="match status" value="1"/>
</dbReference>
<feature type="domain" description="Ribosome maturation factor RimP C-terminal" evidence="5">
    <location>
        <begin position="88"/>
        <end position="155"/>
    </location>
</feature>
<dbReference type="FunFam" id="3.30.300.70:FF:000001">
    <property type="entry name" value="Ribosome maturation factor RimP"/>
    <property type="match status" value="1"/>
</dbReference>
<dbReference type="SUPFAM" id="SSF75420">
    <property type="entry name" value="YhbC-like, N-terminal domain"/>
    <property type="match status" value="1"/>
</dbReference>
<dbReference type="GO" id="GO:0005829">
    <property type="term" value="C:cytosol"/>
    <property type="evidence" value="ECO:0007669"/>
    <property type="project" value="TreeGrafter"/>
</dbReference>